<dbReference type="SUPFAM" id="SSF103473">
    <property type="entry name" value="MFS general substrate transporter"/>
    <property type="match status" value="1"/>
</dbReference>
<protein>
    <submittedName>
        <fullName evidence="5">Uncharacterized protein</fullName>
    </submittedName>
</protein>
<reference evidence="5" key="1">
    <citation type="journal article" date="2013" name="Genome Biol.">
        <title>Draft genome of the mountain pine beetle, Dendroctonus ponderosae Hopkins, a major forest pest.</title>
        <authorList>
            <person name="Keeling C.I."/>
            <person name="Yuen M.M."/>
            <person name="Liao N.Y."/>
            <person name="Docking T.R."/>
            <person name="Chan S.K."/>
            <person name="Taylor G.A."/>
            <person name="Palmquist D.L."/>
            <person name="Jackman S.D."/>
            <person name="Nguyen A."/>
            <person name="Li M."/>
            <person name="Henderson H."/>
            <person name="Janes J.K."/>
            <person name="Zhao Y."/>
            <person name="Pandoh P."/>
            <person name="Moore R."/>
            <person name="Sperling F.A."/>
            <person name="Huber D.P."/>
            <person name="Birol I."/>
            <person name="Jones S.J."/>
            <person name="Bohlmann J."/>
        </authorList>
    </citation>
    <scope>NUCLEOTIDE SEQUENCE</scope>
</reference>
<keyword evidence="4" id="KW-0472">Membrane</keyword>
<gene>
    <name evidence="5" type="ORF">YQE_07445</name>
</gene>
<keyword evidence="3" id="KW-1133">Transmembrane helix</keyword>
<dbReference type="OrthoDB" id="2544694at2759"/>
<evidence type="ECO:0000313" key="5">
    <source>
        <dbReference type="EMBL" id="ENN76073.1"/>
    </source>
</evidence>
<evidence type="ECO:0000256" key="1">
    <source>
        <dbReference type="ARBA" id="ARBA00004141"/>
    </source>
</evidence>
<evidence type="ECO:0000256" key="3">
    <source>
        <dbReference type="ARBA" id="ARBA00022989"/>
    </source>
</evidence>
<feature type="non-terminal residue" evidence="5">
    <location>
        <position position="1"/>
    </location>
</feature>
<sequence>MLDLDEVLSAIGPFGKYQKLVIWLILFPAVFPCGFHAYNQLFMAKMPEHWCRLPGLDGVDGTRTKELRYALCGPIEVAQVTIWNAISIPKQFPAENTTKFSQCLMYDVNHQMINVSEMDVAGLEALNRVPCKNGWDYGDEDVGNSIISEVKPAPIPHLVKHSAEEVTFQWNLVCGRDFASTLALVLFGCSGLAGNYIFGHVQDGLGRKPAYFIYLLIQCVFGIATSLAPNFYIWVLLRMGVGFTVPAILGTPYVLGKLQLSPGPCRNAHRAGGPQRPNHCDHPDQHRLLLVAGQLGCGGVGGEELEVDGLGDFPPVYRAVSNVVPPAGESQVVVGAGKKRPSRGGFEENRPREWGSFSPWINQCRSTGEGCPIQVGHSTSVPKPQSALEDFDSHLSVVHQYQCLCGALLLLPNARRRRASHLPLPLARYGAIGQALDVVHQHGSGRGLLLGHRLSPEQLFHHLGPVLCGEDGHFLVLCGAAADGFRTLPYSGARSGHVAELSGGDARSHLYPTGELLGLRHHNSAPDHNGHYADGRGRVLFATARDSQCASTPNARRCRANQTGFLRLLCAPPTAARSKL</sequence>
<dbReference type="EMBL" id="KB740993">
    <property type="protein sequence ID" value="ENN76073.1"/>
    <property type="molecule type" value="Genomic_DNA"/>
</dbReference>
<dbReference type="GO" id="GO:0016020">
    <property type="term" value="C:membrane"/>
    <property type="evidence" value="ECO:0007669"/>
    <property type="project" value="UniProtKB-SubCell"/>
</dbReference>
<accession>N6TED4</accession>
<dbReference type="HOGENOM" id="CLU_470323_0_0_1"/>
<keyword evidence="2" id="KW-0812">Transmembrane</keyword>
<comment type="subcellular location">
    <subcellularLocation>
        <location evidence="1">Membrane</location>
        <topology evidence="1">Multi-pass membrane protein</topology>
    </subcellularLocation>
</comment>
<evidence type="ECO:0000256" key="4">
    <source>
        <dbReference type="ARBA" id="ARBA00023136"/>
    </source>
</evidence>
<dbReference type="InterPro" id="IPR036259">
    <property type="entry name" value="MFS_trans_sf"/>
</dbReference>
<name>N6TED4_DENPD</name>
<dbReference type="Gene3D" id="1.20.1250.20">
    <property type="entry name" value="MFS general substrate transporter like domains"/>
    <property type="match status" value="1"/>
</dbReference>
<dbReference type="AlphaFoldDB" id="N6TED4"/>
<organism evidence="5">
    <name type="scientific">Dendroctonus ponderosae</name>
    <name type="common">Mountain pine beetle</name>
    <dbReference type="NCBI Taxonomy" id="77166"/>
    <lineage>
        <taxon>Eukaryota</taxon>
        <taxon>Metazoa</taxon>
        <taxon>Ecdysozoa</taxon>
        <taxon>Arthropoda</taxon>
        <taxon>Hexapoda</taxon>
        <taxon>Insecta</taxon>
        <taxon>Pterygota</taxon>
        <taxon>Neoptera</taxon>
        <taxon>Endopterygota</taxon>
        <taxon>Coleoptera</taxon>
        <taxon>Polyphaga</taxon>
        <taxon>Cucujiformia</taxon>
        <taxon>Curculionidae</taxon>
        <taxon>Scolytinae</taxon>
        <taxon>Dendroctonus</taxon>
    </lineage>
</organism>
<proteinExistence type="predicted"/>
<dbReference type="PANTHER" id="PTHR24064">
    <property type="entry name" value="SOLUTE CARRIER FAMILY 22 MEMBER"/>
    <property type="match status" value="1"/>
</dbReference>
<evidence type="ECO:0000256" key="2">
    <source>
        <dbReference type="ARBA" id="ARBA00022692"/>
    </source>
</evidence>